<dbReference type="AlphaFoldDB" id="A0A933L2Z6"/>
<dbReference type="Gene3D" id="3.60.15.10">
    <property type="entry name" value="Ribonuclease Z/Hydroxyacylglutathione hydrolase-like"/>
    <property type="match status" value="1"/>
</dbReference>
<accession>A0A933L2Z6</accession>
<reference evidence="2" key="1">
    <citation type="submission" date="2020-07" db="EMBL/GenBank/DDBJ databases">
        <title>Huge and variable diversity of episymbiotic CPR bacteria and DPANN archaea in groundwater ecosystems.</title>
        <authorList>
            <person name="He C.Y."/>
            <person name="Keren R."/>
            <person name="Whittaker M."/>
            <person name="Farag I.F."/>
            <person name="Doudna J."/>
            <person name="Cate J.H.D."/>
            <person name="Banfield J.F."/>
        </authorList>
    </citation>
    <scope>NUCLEOTIDE SEQUENCE</scope>
    <source>
        <strain evidence="2">NC_groundwater_1586_Pr3_B-0.1um_66_15</strain>
    </source>
</reference>
<gene>
    <name evidence="2" type="ORF">HY834_10405</name>
</gene>
<dbReference type="PANTHER" id="PTHR36839:SF1">
    <property type="entry name" value="METALLO-BETA-LACTAMASE FAMILY PROTEIN (AFU_ORTHOLOGUE AFUA_5G12770)"/>
    <property type="match status" value="1"/>
</dbReference>
<dbReference type="InterPro" id="IPR001279">
    <property type="entry name" value="Metallo-B-lactamas"/>
</dbReference>
<protein>
    <submittedName>
        <fullName evidence="2">MBL fold metallo-hydrolase</fullName>
    </submittedName>
</protein>
<proteinExistence type="predicted"/>
<evidence type="ECO:0000313" key="2">
    <source>
        <dbReference type="EMBL" id="MBI4922152.1"/>
    </source>
</evidence>
<dbReference type="EMBL" id="JACRAF010000028">
    <property type="protein sequence ID" value="MBI4922152.1"/>
    <property type="molecule type" value="Genomic_DNA"/>
</dbReference>
<evidence type="ECO:0000313" key="3">
    <source>
        <dbReference type="Proteomes" id="UP000782610"/>
    </source>
</evidence>
<dbReference type="InterPro" id="IPR036866">
    <property type="entry name" value="RibonucZ/Hydroxyglut_hydro"/>
</dbReference>
<dbReference type="SUPFAM" id="SSF56281">
    <property type="entry name" value="Metallo-hydrolase/oxidoreductase"/>
    <property type="match status" value="1"/>
</dbReference>
<sequence length="268" mass="29576">MPSYICTTCGVGYAETDAPRETCLICADDRQYVNAKGQSWTTLEELEARHTNEWRELEPGLFGLGSTPQIAIGERALVITRPDGGVMWDCTPLVTDAAIAAINAKGGVKAIAISHPHFYATMVDWSRALGGAPVWLHEDNRDWVMRPDACIRFWDGDSKEIAPGITLVRTGGHFPGSTVLHWAEGAGGKGALLTGDSIMVVPDTRWVSFMYSFPNLIPLNARTVEQIVKSVRAYPFDRIYAGWWDRVLDHDAKAAVKRSAERYIAAIR</sequence>
<comment type="caution">
    <text evidence="2">The sequence shown here is derived from an EMBL/GenBank/DDBJ whole genome shotgun (WGS) entry which is preliminary data.</text>
</comment>
<organism evidence="2 3">
    <name type="scientific">Devosia nanyangense</name>
    <dbReference type="NCBI Taxonomy" id="1228055"/>
    <lineage>
        <taxon>Bacteria</taxon>
        <taxon>Pseudomonadati</taxon>
        <taxon>Pseudomonadota</taxon>
        <taxon>Alphaproteobacteria</taxon>
        <taxon>Hyphomicrobiales</taxon>
        <taxon>Devosiaceae</taxon>
        <taxon>Devosia</taxon>
    </lineage>
</organism>
<name>A0A933L2Z6_9HYPH</name>
<evidence type="ECO:0000259" key="1">
    <source>
        <dbReference type="SMART" id="SM00849"/>
    </source>
</evidence>
<feature type="domain" description="Metallo-beta-lactamase" evidence="1">
    <location>
        <begin position="73"/>
        <end position="243"/>
    </location>
</feature>
<dbReference type="PANTHER" id="PTHR36839">
    <property type="entry name" value="METALLO-BETA-LACTAMASE FAMILY PROTEIN (AFU_ORTHOLOGUE AFUA_5G12770)"/>
    <property type="match status" value="1"/>
</dbReference>
<dbReference type="Proteomes" id="UP000782610">
    <property type="component" value="Unassembled WGS sequence"/>
</dbReference>
<dbReference type="SMART" id="SM00849">
    <property type="entry name" value="Lactamase_B"/>
    <property type="match status" value="1"/>
</dbReference>